<dbReference type="RefSeq" id="WP_012806126.1">
    <property type="nucleotide sequence ID" value="NC_013191.1"/>
</dbReference>
<evidence type="ECO:0000259" key="1">
    <source>
        <dbReference type="Pfam" id="PF00881"/>
    </source>
</evidence>
<dbReference type="Proteomes" id="UP000749010">
    <property type="component" value="Unassembled WGS sequence"/>
</dbReference>
<keyword evidence="3" id="KW-1185">Reference proteome</keyword>
<dbReference type="InterPro" id="IPR029479">
    <property type="entry name" value="Nitroreductase"/>
</dbReference>
<evidence type="ECO:0000313" key="3">
    <source>
        <dbReference type="Proteomes" id="UP000749010"/>
    </source>
</evidence>
<sequence length="223" mass="23962">MNWFDLGNPRPLPAPDPYIPIVWPDGEAVPLPAWQPGSVDELSFAQLVARRRTRRSFGKLKSEHLGALLDLSCRVHQTGEASLGFPITRRPTPSAGAIHPIHLLLINPGEATWYRYDAFTHALKAVKANSDPREARIAMEAIVPAADATLIVFAAEVGKVAARYAHPASLIWRDAGVLLGFLAMSAEALDLSFCPLGVTGEPWVSQLLDEVGLVGVGVAFAGS</sequence>
<gene>
    <name evidence="2" type="ORF">E4Q23_21440</name>
</gene>
<reference evidence="2 3" key="1">
    <citation type="submission" date="2019-03" db="EMBL/GenBank/DDBJ databases">
        <title>Metabolic reconstructions from genomes of highly enriched 'Candidatus Accumulibacter' and 'Candidatus Competibacter' bioreactor populations.</title>
        <authorList>
            <person name="Annavajhala M.K."/>
            <person name="Welles L."/>
            <person name="Abbas B."/>
            <person name="Sorokin D."/>
            <person name="Park H."/>
            <person name="Van Loosdrecht M."/>
            <person name="Chandran K."/>
        </authorList>
    </citation>
    <scope>NUCLEOTIDE SEQUENCE [LARGE SCALE GENOMIC DNA]</scope>
    <source>
        <strain evidence="2 3">SBR_S</strain>
    </source>
</reference>
<name>A0ABX1U0R9_9PROT</name>
<dbReference type="Pfam" id="PF00881">
    <property type="entry name" value="Nitroreductase"/>
    <property type="match status" value="1"/>
</dbReference>
<evidence type="ECO:0000313" key="2">
    <source>
        <dbReference type="EMBL" id="NMQ30091.1"/>
    </source>
</evidence>
<feature type="domain" description="Nitroreductase" evidence="1">
    <location>
        <begin position="49"/>
        <end position="208"/>
    </location>
</feature>
<dbReference type="InterPro" id="IPR000415">
    <property type="entry name" value="Nitroreductase-like"/>
</dbReference>
<dbReference type="EMBL" id="SPMY01000109">
    <property type="protein sequence ID" value="NMQ30091.1"/>
    <property type="molecule type" value="Genomic_DNA"/>
</dbReference>
<dbReference type="Gene3D" id="3.40.109.10">
    <property type="entry name" value="NADH Oxidase"/>
    <property type="match status" value="1"/>
</dbReference>
<proteinExistence type="predicted"/>
<comment type="caution">
    <text evidence="2">The sequence shown here is derived from an EMBL/GenBank/DDBJ whole genome shotgun (WGS) entry which is preliminary data.</text>
</comment>
<dbReference type="SUPFAM" id="SSF55469">
    <property type="entry name" value="FMN-dependent nitroreductase-like"/>
    <property type="match status" value="1"/>
</dbReference>
<protein>
    <submittedName>
        <fullName evidence="2">SagB/ThcOx family dehydrogenase</fullName>
    </submittedName>
</protein>
<organism evidence="2 3">
    <name type="scientific">Candidatus Accumulibacter phosphatis</name>
    <dbReference type="NCBI Taxonomy" id="327160"/>
    <lineage>
        <taxon>Bacteria</taxon>
        <taxon>Pseudomonadati</taxon>
        <taxon>Pseudomonadota</taxon>
        <taxon>Betaproteobacteria</taxon>
        <taxon>Candidatus Accumulibacter</taxon>
    </lineage>
</organism>
<accession>A0ABX1U0R9</accession>